<dbReference type="GO" id="GO:0004806">
    <property type="term" value="F:triacylglycerol lipase activity"/>
    <property type="evidence" value="ECO:0007669"/>
    <property type="project" value="TreeGrafter"/>
</dbReference>
<dbReference type="Pfam" id="PF00561">
    <property type="entry name" value="Abhydrolase_1"/>
    <property type="match status" value="1"/>
</dbReference>
<dbReference type="PRINTS" id="PR00111">
    <property type="entry name" value="ABHYDROLASE"/>
</dbReference>
<reference evidence="2 3" key="1">
    <citation type="submission" date="2016-10" db="EMBL/GenBank/DDBJ databases">
        <authorList>
            <person name="de Groot N.N."/>
        </authorList>
    </citation>
    <scope>NUCLEOTIDE SEQUENCE [LARGE SCALE GENOMIC DNA]</scope>
    <source>
        <strain evidence="2 3">ATCC 35022</strain>
    </source>
</reference>
<dbReference type="PANTHER" id="PTHR43433">
    <property type="entry name" value="HYDROLASE, ALPHA/BETA FOLD FAMILY PROTEIN"/>
    <property type="match status" value="1"/>
</dbReference>
<accession>A0A1G6DHX8</accession>
<dbReference type="InterPro" id="IPR050471">
    <property type="entry name" value="AB_hydrolase"/>
</dbReference>
<dbReference type="OrthoDB" id="9804723at2"/>
<organism evidence="2 3">
    <name type="scientific">Bauldia litoralis</name>
    <dbReference type="NCBI Taxonomy" id="665467"/>
    <lineage>
        <taxon>Bacteria</taxon>
        <taxon>Pseudomonadati</taxon>
        <taxon>Pseudomonadota</taxon>
        <taxon>Alphaproteobacteria</taxon>
        <taxon>Hyphomicrobiales</taxon>
        <taxon>Kaistiaceae</taxon>
        <taxon>Bauldia</taxon>
    </lineage>
</organism>
<dbReference type="Proteomes" id="UP000199071">
    <property type="component" value="Unassembled WGS sequence"/>
</dbReference>
<dbReference type="InterPro" id="IPR000073">
    <property type="entry name" value="AB_hydrolase_1"/>
</dbReference>
<name>A0A1G6DHX8_9HYPH</name>
<dbReference type="PANTHER" id="PTHR43433:SF5">
    <property type="entry name" value="AB HYDROLASE-1 DOMAIN-CONTAINING PROTEIN"/>
    <property type="match status" value="1"/>
</dbReference>
<evidence type="ECO:0000313" key="3">
    <source>
        <dbReference type="Proteomes" id="UP000199071"/>
    </source>
</evidence>
<dbReference type="EMBL" id="FMXQ01000007">
    <property type="protein sequence ID" value="SDB44787.1"/>
    <property type="molecule type" value="Genomic_DNA"/>
</dbReference>
<keyword evidence="3" id="KW-1185">Reference proteome</keyword>
<protein>
    <submittedName>
        <fullName evidence="2">Pimeloyl-ACP methyl ester carboxylesterase</fullName>
    </submittedName>
</protein>
<dbReference type="SUPFAM" id="SSF53474">
    <property type="entry name" value="alpha/beta-Hydrolases"/>
    <property type="match status" value="1"/>
</dbReference>
<sequence length="252" mass="26993">MAIQHFSSDGVEIAFLDSGEGEPILLIHGFASNHVVNWGATGWIDNLKRAGRRVVAMDVRGHGASGKLHEPEAYYLRHLARDAANLIDHLDLGRVDVMGYSMGGRIAAFLTIEHPEKVRSLIIGGMGMALVDGMEGEDEIVAALEAPSLEAAMGGAGRAYRKFAEQTGSDVKALAAVMRVARETLAPEQLALIDVPVLIAVGERDQIAGSPEELGTFIPGSKVHVIPRRDHMLATADRSFIAEAIDFLAARP</sequence>
<dbReference type="Gene3D" id="3.40.50.1820">
    <property type="entry name" value="alpha/beta hydrolase"/>
    <property type="match status" value="1"/>
</dbReference>
<proteinExistence type="predicted"/>
<dbReference type="AlphaFoldDB" id="A0A1G6DHX8"/>
<dbReference type="STRING" id="665467.SAMN02982931_03423"/>
<evidence type="ECO:0000313" key="2">
    <source>
        <dbReference type="EMBL" id="SDB44787.1"/>
    </source>
</evidence>
<evidence type="ECO:0000259" key="1">
    <source>
        <dbReference type="Pfam" id="PF00561"/>
    </source>
</evidence>
<dbReference type="GO" id="GO:0046503">
    <property type="term" value="P:glycerolipid catabolic process"/>
    <property type="evidence" value="ECO:0007669"/>
    <property type="project" value="TreeGrafter"/>
</dbReference>
<gene>
    <name evidence="2" type="ORF">SAMN02982931_03423</name>
</gene>
<dbReference type="InterPro" id="IPR029058">
    <property type="entry name" value="AB_hydrolase_fold"/>
</dbReference>
<feature type="domain" description="AB hydrolase-1" evidence="1">
    <location>
        <begin position="23"/>
        <end position="123"/>
    </location>
</feature>
<dbReference type="RefSeq" id="WP_090878144.1">
    <property type="nucleotide sequence ID" value="NZ_FMXQ01000007.1"/>
</dbReference>